<organism evidence="1 2">
    <name type="scientific">Romanomermis culicivorax</name>
    <name type="common">Nematode worm</name>
    <dbReference type="NCBI Taxonomy" id="13658"/>
    <lineage>
        <taxon>Eukaryota</taxon>
        <taxon>Metazoa</taxon>
        <taxon>Ecdysozoa</taxon>
        <taxon>Nematoda</taxon>
        <taxon>Enoplea</taxon>
        <taxon>Dorylaimia</taxon>
        <taxon>Mermithida</taxon>
        <taxon>Mermithoidea</taxon>
        <taxon>Mermithidae</taxon>
        <taxon>Romanomermis</taxon>
    </lineage>
</organism>
<dbReference type="WBParaSite" id="nRc.2.0.1.t41319-RA">
    <property type="protein sequence ID" value="nRc.2.0.1.t41319-RA"/>
    <property type="gene ID" value="nRc.2.0.1.g41319"/>
</dbReference>
<reference evidence="2" key="1">
    <citation type="submission" date="2022-11" db="UniProtKB">
        <authorList>
            <consortium name="WormBaseParasite"/>
        </authorList>
    </citation>
    <scope>IDENTIFICATION</scope>
</reference>
<dbReference type="AlphaFoldDB" id="A0A915KS57"/>
<sequence length="64" mass="7691">MDNLYLIALQYNLQCLTDMRAPNYPVTEERKTIIRYIHQEHQIKIDKRAEIKKKKNATTLFVAR</sequence>
<evidence type="ECO:0000313" key="2">
    <source>
        <dbReference type="WBParaSite" id="nRc.2.0.1.t41319-RA"/>
    </source>
</evidence>
<protein>
    <submittedName>
        <fullName evidence="2">Transposase</fullName>
    </submittedName>
</protein>
<dbReference type="Proteomes" id="UP000887565">
    <property type="component" value="Unplaced"/>
</dbReference>
<name>A0A915KS57_ROMCU</name>
<evidence type="ECO:0000313" key="1">
    <source>
        <dbReference type="Proteomes" id="UP000887565"/>
    </source>
</evidence>
<keyword evidence="1" id="KW-1185">Reference proteome</keyword>
<proteinExistence type="predicted"/>
<accession>A0A915KS57</accession>